<dbReference type="InterPro" id="IPR002401">
    <property type="entry name" value="Cyt_P450_E_grp-I"/>
</dbReference>
<dbReference type="InterPro" id="IPR001128">
    <property type="entry name" value="Cyt_P450"/>
</dbReference>
<evidence type="ECO:0000313" key="5">
    <source>
        <dbReference type="Proteomes" id="UP000799539"/>
    </source>
</evidence>
<dbReference type="GO" id="GO:0016705">
    <property type="term" value="F:oxidoreductase activity, acting on paired donors, with incorporation or reduction of molecular oxygen"/>
    <property type="evidence" value="ECO:0007669"/>
    <property type="project" value="InterPro"/>
</dbReference>
<dbReference type="GO" id="GO:0004497">
    <property type="term" value="F:monooxygenase activity"/>
    <property type="evidence" value="ECO:0007669"/>
    <property type="project" value="InterPro"/>
</dbReference>
<organism evidence="4 5">
    <name type="scientific">Cercospora zeae-maydis SCOH1-5</name>
    <dbReference type="NCBI Taxonomy" id="717836"/>
    <lineage>
        <taxon>Eukaryota</taxon>
        <taxon>Fungi</taxon>
        <taxon>Dikarya</taxon>
        <taxon>Ascomycota</taxon>
        <taxon>Pezizomycotina</taxon>
        <taxon>Dothideomycetes</taxon>
        <taxon>Dothideomycetidae</taxon>
        <taxon>Mycosphaerellales</taxon>
        <taxon>Mycosphaerellaceae</taxon>
        <taxon>Cercospora</taxon>
    </lineage>
</organism>
<dbReference type="OrthoDB" id="1470350at2759"/>
<keyword evidence="3" id="KW-0479">Metal-binding</keyword>
<feature type="binding site" description="axial binding residue" evidence="3">
    <location>
        <position position="456"/>
    </location>
    <ligand>
        <name>heme</name>
        <dbReference type="ChEBI" id="CHEBI:30413"/>
    </ligand>
    <ligandPart>
        <name>Fe</name>
        <dbReference type="ChEBI" id="CHEBI:18248"/>
    </ligandPart>
</feature>
<dbReference type="CDD" id="cd11059">
    <property type="entry name" value="CYP_fungal"/>
    <property type="match status" value="1"/>
</dbReference>
<dbReference type="PRINTS" id="PR00385">
    <property type="entry name" value="P450"/>
</dbReference>
<name>A0A6A6FR72_9PEZI</name>
<protein>
    <submittedName>
        <fullName evidence="4">Uncharacterized protein</fullName>
    </submittedName>
</protein>
<dbReference type="PANTHER" id="PTHR24305:SF96">
    <property type="entry name" value="CYTOCHROME P450 MONOOXYGENASE STCB-RELATED"/>
    <property type="match status" value="1"/>
</dbReference>
<dbReference type="SUPFAM" id="SSF48264">
    <property type="entry name" value="Cytochrome P450"/>
    <property type="match status" value="1"/>
</dbReference>
<comment type="similarity">
    <text evidence="1">Belongs to the cytochrome P450 family.</text>
</comment>
<dbReference type="InterPro" id="IPR036396">
    <property type="entry name" value="Cyt_P450_sf"/>
</dbReference>
<dbReference type="PRINTS" id="PR00463">
    <property type="entry name" value="EP450I"/>
</dbReference>
<evidence type="ECO:0000256" key="3">
    <source>
        <dbReference type="PIRSR" id="PIRSR602401-1"/>
    </source>
</evidence>
<keyword evidence="2" id="KW-0560">Oxidoreductase</keyword>
<dbReference type="GO" id="GO:0005506">
    <property type="term" value="F:iron ion binding"/>
    <property type="evidence" value="ECO:0007669"/>
    <property type="project" value="InterPro"/>
</dbReference>
<keyword evidence="3" id="KW-0349">Heme</keyword>
<reference evidence="4" key="1">
    <citation type="journal article" date="2020" name="Stud. Mycol.">
        <title>101 Dothideomycetes genomes: a test case for predicting lifestyles and emergence of pathogens.</title>
        <authorList>
            <person name="Haridas S."/>
            <person name="Albert R."/>
            <person name="Binder M."/>
            <person name="Bloem J."/>
            <person name="Labutti K."/>
            <person name="Salamov A."/>
            <person name="Andreopoulos B."/>
            <person name="Baker S."/>
            <person name="Barry K."/>
            <person name="Bills G."/>
            <person name="Bluhm B."/>
            <person name="Cannon C."/>
            <person name="Castanera R."/>
            <person name="Culley D."/>
            <person name="Daum C."/>
            <person name="Ezra D."/>
            <person name="Gonzalez J."/>
            <person name="Henrissat B."/>
            <person name="Kuo A."/>
            <person name="Liang C."/>
            <person name="Lipzen A."/>
            <person name="Lutzoni F."/>
            <person name="Magnuson J."/>
            <person name="Mondo S."/>
            <person name="Nolan M."/>
            <person name="Ohm R."/>
            <person name="Pangilinan J."/>
            <person name="Park H.-J."/>
            <person name="Ramirez L."/>
            <person name="Alfaro M."/>
            <person name="Sun H."/>
            <person name="Tritt A."/>
            <person name="Yoshinaga Y."/>
            <person name="Zwiers L.-H."/>
            <person name="Turgeon B."/>
            <person name="Goodwin S."/>
            <person name="Spatafora J."/>
            <person name="Crous P."/>
            <person name="Grigoriev I."/>
        </authorList>
    </citation>
    <scope>NUCLEOTIDE SEQUENCE</scope>
    <source>
        <strain evidence="4">SCOH1-5</strain>
    </source>
</reference>
<dbReference type="Proteomes" id="UP000799539">
    <property type="component" value="Unassembled WGS sequence"/>
</dbReference>
<evidence type="ECO:0000256" key="1">
    <source>
        <dbReference type="ARBA" id="ARBA00010617"/>
    </source>
</evidence>
<keyword evidence="3" id="KW-0408">Iron</keyword>
<keyword evidence="5" id="KW-1185">Reference proteome</keyword>
<gene>
    <name evidence="4" type="ORF">CERZMDRAFT_109655</name>
</gene>
<dbReference type="EMBL" id="ML992665">
    <property type="protein sequence ID" value="KAF2215784.1"/>
    <property type="molecule type" value="Genomic_DNA"/>
</dbReference>
<dbReference type="AlphaFoldDB" id="A0A6A6FR72"/>
<evidence type="ECO:0000256" key="2">
    <source>
        <dbReference type="ARBA" id="ARBA00023002"/>
    </source>
</evidence>
<sequence length="515" mass="57567">MTFWVVDAAYYYGRCCSQRLINTWYGHIEEMKARRRGVQVHLAKAYYNVFLSPLRKIPGPWYASVTGVPTRIASTAQKRQARYCHDLHKRYGPYVRVAPNEVMISDPAAFREIHKVGTRFYKTDFYKFLNPTKPGEGPYGIFQTTDPAEHSIHRKLLGRGFTQNYLRSKWEGRIQEKAQSLIRYMKSDGKQTSGEIDLLKWLPLFAGDVIAELAFGQSFGMMEQGRPDEIITYESGNTFAYAFPFLYQILRWVPHPRIQKAFGGNQVLLQRGKVAVENSKADAGGANLFSKAIADAGKGETLLTDEEIVIEAGNFIFAGTDTTATTLAYLIWSVLRDQHVQKALEDEVAALSDPYSDEQLEQLPVLGAVVKETLRLYGAAPAALPRVTPPEGAVLGGYEIPAGTTVATQAWTMHRDANVFTNPEQFDYTRWLDGELASREDVKRVWSPYGAGSRICIGSHLANMELRIATTAFFRNCRGAKLAPSTTEESMQVENVFLIAPKAMACKVMIPAACA</sequence>
<dbReference type="PANTHER" id="PTHR24305">
    <property type="entry name" value="CYTOCHROME P450"/>
    <property type="match status" value="1"/>
</dbReference>
<dbReference type="GO" id="GO:0020037">
    <property type="term" value="F:heme binding"/>
    <property type="evidence" value="ECO:0007669"/>
    <property type="project" value="InterPro"/>
</dbReference>
<proteinExistence type="inferred from homology"/>
<evidence type="ECO:0000313" key="4">
    <source>
        <dbReference type="EMBL" id="KAF2215784.1"/>
    </source>
</evidence>
<dbReference type="Gene3D" id="1.10.630.10">
    <property type="entry name" value="Cytochrome P450"/>
    <property type="match status" value="1"/>
</dbReference>
<dbReference type="InterPro" id="IPR050121">
    <property type="entry name" value="Cytochrome_P450_monoxygenase"/>
</dbReference>
<dbReference type="Pfam" id="PF00067">
    <property type="entry name" value="p450"/>
    <property type="match status" value="1"/>
</dbReference>
<accession>A0A6A6FR72</accession>
<comment type="cofactor">
    <cofactor evidence="3">
        <name>heme</name>
        <dbReference type="ChEBI" id="CHEBI:30413"/>
    </cofactor>
</comment>